<keyword evidence="5 8" id="KW-0378">Hydrolase</keyword>
<evidence type="ECO:0008006" key="11">
    <source>
        <dbReference type="Google" id="ProtNLM"/>
    </source>
</evidence>
<evidence type="ECO:0000256" key="8">
    <source>
        <dbReference type="RuleBase" id="RU361169"/>
    </source>
</evidence>
<keyword evidence="10" id="KW-1185">Reference proteome</keyword>
<name>A0AAN7J3Z5_QUERU</name>
<dbReference type="Proteomes" id="UP001324115">
    <property type="component" value="Unassembled WGS sequence"/>
</dbReference>
<evidence type="ECO:0000256" key="3">
    <source>
        <dbReference type="ARBA" id="ARBA00022512"/>
    </source>
</evidence>
<evidence type="ECO:0000313" key="9">
    <source>
        <dbReference type="EMBL" id="KAK4597086.1"/>
    </source>
</evidence>
<keyword evidence="7" id="KW-0961">Cell wall biogenesis/degradation</keyword>
<sequence length="381" mass="40501">MSPDIPPHLTNNLRDLDLIDLSIGSRSLTHSPDQINLSDGSSLVLRVFDVKSYGAQPNADITQALTKAWKVACAVAGSKVAISGGVYKLGLVTLLGPCRDVSSFNGKDGWVAFESIDGLTVSGGGVFDGKGQQAWQKNECNKDKNWNVLPINIRFNYVTNSKKLQFQHVTIIAPADSPNIDGIHVGRSSQITITNADIGTGDDCISIGDGTQDITINQVTCGLRHGISVGSLGRYQNEEPVSGIRVTSATLSNTDNGVRIKTWPTSSSGVASDIHFEDVVMNNVANAVIIDQNYSPNSQCLNESPSKVTISNVSFKKIRGTSSTKEAVNLICSKSVPCQQVVLFDIDLAYKGGGGSTTSTCTNVQPTVSGKLNPPTCTNKR</sequence>
<evidence type="ECO:0000256" key="5">
    <source>
        <dbReference type="ARBA" id="ARBA00022801"/>
    </source>
</evidence>
<dbReference type="SMART" id="SM00710">
    <property type="entry name" value="PbH1"/>
    <property type="match status" value="4"/>
</dbReference>
<dbReference type="GO" id="GO:0005975">
    <property type="term" value="P:carbohydrate metabolic process"/>
    <property type="evidence" value="ECO:0007669"/>
    <property type="project" value="InterPro"/>
</dbReference>
<dbReference type="EMBL" id="JAXUIC010000003">
    <property type="protein sequence ID" value="KAK4597086.1"/>
    <property type="molecule type" value="Genomic_DNA"/>
</dbReference>
<evidence type="ECO:0000256" key="1">
    <source>
        <dbReference type="ARBA" id="ARBA00004191"/>
    </source>
</evidence>
<comment type="subcellular location">
    <subcellularLocation>
        <location evidence="1">Secreted</location>
        <location evidence="1">Cell wall</location>
    </subcellularLocation>
</comment>
<dbReference type="Gene3D" id="2.160.20.10">
    <property type="entry name" value="Single-stranded right-handed beta-helix, Pectin lyase-like"/>
    <property type="match status" value="1"/>
</dbReference>
<dbReference type="GO" id="GO:0004650">
    <property type="term" value="F:polygalacturonase activity"/>
    <property type="evidence" value="ECO:0007669"/>
    <property type="project" value="InterPro"/>
</dbReference>
<accession>A0AAN7J3Z5</accession>
<dbReference type="InterPro" id="IPR000743">
    <property type="entry name" value="Glyco_hydro_28"/>
</dbReference>
<dbReference type="GO" id="GO:0071555">
    <property type="term" value="P:cell wall organization"/>
    <property type="evidence" value="ECO:0007669"/>
    <property type="project" value="UniProtKB-KW"/>
</dbReference>
<dbReference type="SUPFAM" id="SSF51126">
    <property type="entry name" value="Pectin lyase-like"/>
    <property type="match status" value="1"/>
</dbReference>
<evidence type="ECO:0000256" key="7">
    <source>
        <dbReference type="ARBA" id="ARBA00023316"/>
    </source>
</evidence>
<comment type="caution">
    <text evidence="9">The sequence shown here is derived from an EMBL/GenBank/DDBJ whole genome shotgun (WGS) entry which is preliminary data.</text>
</comment>
<comment type="similarity">
    <text evidence="2 8">Belongs to the glycosyl hydrolase 28 family.</text>
</comment>
<dbReference type="AlphaFoldDB" id="A0AAN7J3Z5"/>
<evidence type="ECO:0000256" key="2">
    <source>
        <dbReference type="ARBA" id="ARBA00008834"/>
    </source>
</evidence>
<proteinExistence type="inferred from homology"/>
<reference evidence="9 10" key="1">
    <citation type="journal article" date="2023" name="G3 (Bethesda)">
        <title>A haplotype-resolved chromosome-scale genome for Quercus rubra L. provides insights into the genetics of adaptive traits for red oak species.</title>
        <authorList>
            <person name="Kapoor B."/>
            <person name="Jenkins J."/>
            <person name="Schmutz J."/>
            <person name="Zhebentyayeva T."/>
            <person name="Kuelheim C."/>
            <person name="Coggeshall M."/>
            <person name="Heim C."/>
            <person name="Lasky J.R."/>
            <person name="Leites L."/>
            <person name="Islam-Faridi N."/>
            <person name="Romero-Severson J."/>
            <person name="DeLeo V.L."/>
            <person name="Lucas S.M."/>
            <person name="Lazic D."/>
            <person name="Gailing O."/>
            <person name="Carlson J."/>
            <person name="Staton M."/>
        </authorList>
    </citation>
    <scope>NUCLEOTIDE SEQUENCE [LARGE SCALE GENOMIC DNA]</scope>
    <source>
        <strain evidence="9">Pseudo-F2</strain>
    </source>
</reference>
<keyword evidence="3" id="KW-0134">Cell wall</keyword>
<dbReference type="PANTHER" id="PTHR31375">
    <property type="match status" value="1"/>
</dbReference>
<evidence type="ECO:0000256" key="6">
    <source>
        <dbReference type="ARBA" id="ARBA00023295"/>
    </source>
</evidence>
<dbReference type="InterPro" id="IPR011050">
    <property type="entry name" value="Pectin_lyase_fold/virulence"/>
</dbReference>
<evidence type="ECO:0000256" key="4">
    <source>
        <dbReference type="ARBA" id="ARBA00022525"/>
    </source>
</evidence>
<dbReference type="InterPro" id="IPR012334">
    <property type="entry name" value="Pectin_lyas_fold"/>
</dbReference>
<keyword evidence="4" id="KW-0964">Secreted</keyword>
<dbReference type="InterPro" id="IPR006626">
    <property type="entry name" value="PbH1"/>
</dbReference>
<evidence type="ECO:0000313" key="10">
    <source>
        <dbReference type="Proteomes" id="UP001324115"/>
    </source>
</evidence>
<dbReference type="Pfam" id="PF00295">
    <property type="entry name" value="Glyco_hydro_28"/>
    <property type="match status" value="1"/>
</dbReference>
<keyword evidence="6 8" id="KW-0326">Glycosidase</keyword>
<protein>
    <recommendedName>
        <fullName evidence="11">Polygalacturonase</fullName>
    </recommendedName>
</protein>
<gene>
    <name evidence="9" type="ORF">RGQ29_014907</name>
</gene>
<organism evidence="9 10">
    <name type="scientific">Quercus rubra</name>
    <name type="common">Northern red oak</name>
    <name type="synonym">Quercus borealis</name>
    <dbReference type="NCBI Taxonomy" id="3512"/>
    <lineage>
        <taxon>Eukaryota</taxon>
        <taxon>Viridiplantae</taxon>
        <taxon>Streptophyta</taxon>
        <taxon>Embryophyta</taxon>
        <taxon>Tracheophyta</taxon>
        <taxon>Spermatophyta</taxon>
        <taxon>Magnoliopsida</taxon>
        <taxon>eudicotyledons</taxon>
        <taxon>Gunneridae</taxon>
        <taxon>Pentapetalae</taxon>
        <taxon>rosids</taxon>
        <taxon>fabids</taxon>
        <taxon>Fagales</taxon>
        <taxon>Fagaceae</taxon>
        <taxon>Quercus</taxon>
    </lineage>
</organism>